<dbReference type="AlphaFoldDB" id="A0AAU8JLA1"/>
<sequence length="56" mass="6647">MFGDLQKVQAKVNEMAQISHQYRAFTQTIREYAEKLEEEPILELLTKYINTNNNSR</sequence>
<name>A0AAU8JLA1_9CYAN</name>
<organism evidence="1">
    <name type="scientific">Planktothricoides raciborskii GIHE-MW2</name>
    <dbReference type="NCBI Taxonomy" id="2792601"/>
    <lineage>
        <taxon>Bacteria</taxon>
        <taxon>Bacillati</taxon>
        <taxon>Cyanobacteriota</taxon>
        <taxon>Cyanophyceae</taxon>
        <taxon>Oscillatoriophycideae</taxon>
        <taxon>Oscillatoriales</taxon>
        <taxon>Oscillatoriaceae</taxon>
        <taxon>Planktothricoides</taxon>
    </lineage>
</organism>
<accession>A0AAU8JLA1</accession>
<gene>
    <name evidence="1" type="ORF">ABWT76_002086</name>
</gene>
<dbReference type="RefSeq" id="WP_156332141.1">
    <property type="nucleotide sequence ID" value="NZ_CP159837.1"/>
</dbReference>
<protein>
    <submittedName>
        <fullName evidence="1">Uncharacterized protein</fullName>
    </submittedName>
</protein>
<evidence type="ECO:0000313" key="1">
    <source>
        <dbReference type="EMBL" id="XCM39183.1"/>
    </source>
</evidence>
<proteinExistence type="predicted"/>
<reference evidence="1" key="1">
    <citation type="submission" date="2024-07" db="EMBL/GenBank/DDBJ databases">
        <authorList>
            <person name="Kim Y.J."/>
            <person name="Jeong J.Y."/>
        </authorList>
    </citation>
    <scope>NUCLEOTIDE SEQUENCE</scope>
    <source>
        <strain evidence="1">GIHE-MW2</strain>
    </source>
</reference>
<dbReference type="EMBL" id="CP159837">
    <property type="protein sequence ID" value="XCM39183.1"/>
    <property type="molecule type" value="Genomic_DNA"/>
</dbReference>